<organism evidence="1 2">
    <name type="scientific">Blastomyces silverae</name>
    <dbReference type="NCBI Taxonomy" id="2060906"/>
    <lineage>
        <taxon>Eukaryota</taxon>
        <taxon>Fungi</taxon>
        <taxon>Dikarya</taxon>
        <taxon>Ascomycota</taxon>
        <taxon>Pezizomycotina</taxon>
        <taxon>Eurotiomycetes</taxon>
        <taxon>Eurotiomycetidae</taxon>
        <taxon>Onygenales</taxon>
        <taxon>Ajellomycetaceae</taxon>
        <taxon>Blastomyces</taxon>
    </lineage>
</organism>
<protein>
    <submittedName>
        <fullName evidence="1">Uncharacterized protein</fullName>
    </submittedName>
</protein>
<evidence type="ECO:0000313" key="2">
    <source>
        <dbReference type="Proteomes" id="UP000053573"/>
    </source>
</evidence>
<dbReference type="AlphaFoldDB" id="A0A0H1BKW0"/>
<dbReference type="EMBL" id="LDEV01001246">
    <property type="protein sequence ID" value="KLJ11955.1"/>
    <property type="molecule type" value="Genomic_DNA"/>
</dbReference>
<reference evidence="2" key="1">
    <citation type="journal article" date="2015" name="PLoS Genet.">
        <title>The dynamic genome and transcriptome of the human fungal pathogen Blastomyces and close relative Emmonsia.</title>
        <authorList>
            <person name="Munoz J.F."/>
            <person name="Gauthier G.M."/>
            <person name="Desjardins C.A."/>
            <person name="Gallo J.E."/>
            <person name="Holder J."/>
            <person name="Sullivan T.D."/>
            <person name="Marty A.J."/>
            <person name="Carmen J.C."/>
            <person name="Chen Z."/>
            <person name="Ding L."/>
            <person name="Gujja S."/>
            <person name="Magrini V."/>
            <person name="Misas E."/>
            <person name="Mitreva M."/>
            <person name="Priest M."/>
            <person name="Saif S."/>
            <person name="Whiston E.A."/>
            <person name="Young S."/>
            <person name="Zeng Q."/>
            <person name="Goldman W.E."/>
            <person name="Mardis E.R."/>
            <person name="Taylor J.W."/>
            <person name="McEwen J.G."/>
            <person name="Clay O.K."/>
            <person name="Klein B.S."/>
            <person name="Cuomo C.A."/>
        </authorList>
    </citation>
    <scope>NUCLEOTIDE SEQUENCE [LARGE SCALE GENOMIC DNA]</scope>
    <source>
        <strain evidence="2">UAMH 139</strain>
    </source>
</reference>
<sequence>MWIMFELSRSWEAAWSNRESSKEWFSAVNPMEPLKRPKKPRLAFSAVRSTFHKQKQKEQSSCTMRRRCWISQRAKRHVWKQQLKNYTTPASASSWQALQSGTWQCTTSTASTSSLSRYFPNSNFGVSAVSLALHPLPASVLPCPMKWVPLTWSRRSRLAVTA</sequence>
<name>A0A0H1BKW0_9EURO</name>
<accession>A0A0H1BKW0</accession>
<comment type="caution">
    <text evidence="1">The sequence shown here is derived from an EMBL/GenBank/DDBJ whole genome shotgun (WGS) entry which is preliminary data.</text>
</comment>
<proteinExistence type="predicted"/>
<evidence type="ECO:0000313" key="1">
    <source>
        <dbReference type="EMBL" id="KLJ11955.1"/>
    </source>
</evidence>
<keyword evidence="2" id="KW-1185">Reference proteome</keyword>
<dbReference type="Proteomes" id="UP000053573">
    <property type="component" value="Unassembled WGS sequence"/>
</dbReference>
<gene>
    <name evidence="1" type="ORF">EMPG_12900</name>
</gene>